<keyword evidence="3" id="KW-1185">Reference proteome</keyword>
<dbReference type="STRING" id="656061.D5GFW8"/>
<dbReference type="Proteomes" id="UP000006911">
    <property type="component" value="Unassembled WGS sequence"/>
</dbReference>
<dbReference type="AlphaFoldDB" id="D5GFW8"/>
<gene>
    <name evidence="2" type="ORF">GSTUM_00007120001</name>
</gene>
<organism evidence="2 3">
    <name type="scientific">Tuber melanosporum (strain Mel28)</name>
    <name type="common">Perigord black truffle</name>
    <dbReference type="NCBI Taxonomy" id="656061"/>
    <lineage>
        <taxon>Eukaryota</taxon>
        <taxon>Fungi</taxon>
        <taxon>Dikarya</taxon>
        <taxon>Ascomycota</taxon>
        <taxon>Pezizomycotina</taxon>
        <taxon>Pezizomycetes</taxon>
        <taxon>Pezizales</taxon>
        <taxon>Tuberaceae</taxon>
        <taxon>Tuber</taxon>
    </lineage>
</organism>
<keyword evidence="1" id="KW-0732">Signal</keyword>
<feature type="chain" id="PRO_5003072316" evidence="1">
    <location>
        <begin position="19"/>
        <end position="217"/>
    </location>
</feature>
<sequence>MLLIKAAILSFALSAANAHMILRNPPSFGFIGNKLSTKPDVDLNAPISKAQFPCKGYHKDPDRGAGKSVATWAAGSTQSFSLAGGAPHGGGSCQVSLSYDNGETFRVLKSFIGNCPSADTGREYSFPIPRDAASGAAIFAWTWYNRIGNRELYMGCAAVTITHGGSGLNSSFPKIFVANIGEQCTTVANAVLEFPNPGAVVERSGEVALKPEGAGCV</sequence>
<protein>
    <submittedName>
        <fullName evidence="2">(Perigord truffle) hypothetical protein</fullName>
    </submittedName>
</protein>
<dbReference type="PANTHER" id="PTHR36182:SF1">
    <property type="entry name" value="PROTEIN, PUTATIVE (AFU_ORTHOLOGUE AFUA_6G10930)-RELATED"/>
    <property type="match status" value="1"/>
</dbReference>
<dbReference type="InParanoid" id="D5GFW8"/>
<accession>D5GFW8</accession>
<reference evidence="2 3" key="1">
    <citation type="journal article" date="2010" name="Nature">
        <title>Perigord black truffle genome uncovers evolutionary origins and mechanisms of symbiosis.</title>
        <authorList>
            <person name="Martin F."/>
            <person name="Kohler A."/>
            <person name="Murat C."/>
            <person name="Balestrini R."/>
            <person name="Coutinho P.M."/>
            <person name="Jaillon O."/>
            <person name="Montanini B."/>
            <person name="Morin E."/>
            <person name="Noel B."/>
            <person name="Percudani R."/>
            <person name="Porcel B."/>
            <person name="Rubini A."/>
            <person name="Amicucci A."/>
            <person name="Amselem J."/>
            <person name="Anthouard V."/>
            <person name="Arcioni S."/>
            <person name="Artiguenave F."/>
            <person name="Aury J.M."/>
            <person name="Ballario P."/>
            <person name="Bolchi A."/>
            <person name="Brenna A."/>
            <person name="Brun A."/>
            <person name="Buee M."/>
            <person name="Cantarel B."/>
            <person name="Chevalier G."/>
            <person name="Couloux A."/>
            <person name="Da Silva C."/>
            <person name="Denoeud F."/>
            <person name="Duplessis S."/>
            <person name="Ghignone S."/>
            <person name="Hilselberger B."/>
            <person name="Iotti M."/>
            <person name="Marcais B."/>
            <person name="Mello A."/>
            <person name="Miranda M."/>
            <person name="Pacioni G."/>
            <person name="Quesneville H."/>
            <person name="Riccioni C."/>
            <person name="Ruotolo R."/>
            <person name="Splivallo R."/>
            <person name="Stocchi V."/>
            <person name="Tisserant E."/>
            <person name="Viscomi A.R."/>
            <person name="Zambonelli A."/>
            <person name="Zampieri E."/>
            <person name="Henrissat B."/>
            <person name="Lebrun M.H."/>
            <person name="Paolocci F."/>
            <person name="Bonfante P."/>
            <person name="Ottonello S."/>
            <person name="Wincker P."/>
        </authorList>
    </citation>
    <scope>NUCLEOTIDE SEQUENCE [LARGE SCALE GENOMIC DNA]</scope>
    <source>
        <strain evidence="2 3">Mel28</strain>
    </source>
</reference>
<dbReference type="RefSeq" id="XP_002839220.1">
    <property type="nucleotide sequence ID" value="XM_002839174.1"/>
</dbReference>
<dbReference type="EMBL" id="FN430220">
    <property type="protein sequence ID" value="CAZ83411.1"/>
    <property type="molecule type" value="Genomic_DNA"/>
</dbReference>
<evidence type="ECO:0000313" key="3">
    <source>
        <dbReference type="Proteomes" id="UP000006911"/>
    </source>
</evidence>
<evidence type="ECO:0000313" key="2">
    <source>
        <dbReference type="EMBL" id="CAZ83411.1"/>
    </source>
</evidence>
<feature type="signal peptide" evidence="1">
    <location>
        <begin position="1"/>
        <end position="18"/>
    </location>
</feature>
<name>D5GFW8_TUBMM</name>
<evidence type="ECO:0000256" key="1">
    <source>
        <dbReference type="SAM" id="SignalP"/>
    </source>
</evidence>
<dbReference type="eggNOG" id="ENOG502S5ST">
    <property type="taxonomic scope" value="Eukaryota"/>
</dbReference>
<dbReference type="Gene3D" id="2.70.50.70">
    <property type="match status" value="1"/>
</dbReference>
<dbReference type="OMA" id="PCRGHHK"/>
<dbReference type="GeneID" id="9181756"/>
<dbReference type="PANTHER" id="PTHR36182">
    <property type="entry name" value="PROTEIN, PUTATIVE (AFU_ORTHOLOGUE AFUA_6G10930)-RELATED"/>
    <property type="match status" value="1"/>
</dbReference>
<dbReference type="KEGG" id="tml:GSTUM_00007120001"/>
<proteinExistence type="predicted"/>
<dbReference type="HOGENOM" id="CLU_032571_2_2_1"/>